<evidence type="ECO:0000313" key="2">
    <source>
        <dbReference type="Proteomes" id="UP000005801"/>
    </source>
</evidence>
<evidence type="ECO:0000313" key="1">
    <source>
        <dbReference type="EMBL" id="EDM77901.1"/>
    </source>
</evidence>
<organism evidence="1 2">
    <name type="scientific">Plesiocystis pacifica SIR-1</name>
    <dbReference type="NCBI Taxonomy" id="391625"/>
    <lineage>
        <taxon>Bacteria</taxon>
        <taxon>Pseudomonadati</taxon>
        <taxon>Myxococcota</taxon>
        <taxon>Polyangia</taxon>
        <taxon>Nannocystales</taxon>
        <taxon>Nannocystaceae</taxon>
        <taxon>Plesiocystis</taxon>
    </lineage>
</organism>
<dbReference type="Proteomes" id="UP000005801">
    <property type="component" value="Unassembled WGS sequence"/>
</dbReference>
<name>A6G860_9BACT</name>
<proteinExistence type="predicted"/>
<dbReference type="AlphaFoldDB" id="A6G860"/>
<keyword evidence="2" id="KW-1185">Reference proteome</keyword>
<accession>A6G860</accession>
<dbReference type="STRING" id="391625.PPSIR1_01739"/>
<protein>
    <submittedName>
        <fullName evidence="1">Type IV pilin biogenesis protein, putative</fullName>
    </submittedName>
</protein>
<comment type="caution">
    <text evidence="1">The sequence shown here is derived from an EMBL/GenBank/DDBJ whole genome shotgun (WGS) entry which is preliminary data.</text>
</comment>
<dbReference type="EMBL" id="ABCS01000038">
    <property type="protein sequence ID" value="EDM77901.1"/>
    <property type="molecule type" value="Genomic_DNA"/>
</dbReference>
<sequence length="540" mass="57873">MLSLNGTTNFGQPTDLDGHVFGLAATVNNAIIYDESASQWRHLAVFGLGPGGSQLVAMDVSHMGRPDDPFDIVWTTSTTGNEQDYADTLGETWSRPALTYAVPNDEMSVEPKAYLVFGSGYRDGAGDLERGRTMWMVDAATGETNVSKALLPLPASDTTYDDLDDITSVTDIAVGSHCLSRYWGEMQEAYMIDPAGRLFRWDIAADSSDVDSFPHVADSGGAWPLNSDGFAVATEAFRFPACQSTDEFNCSIAAIGPSGNKGDVFTFAPAIAANNRIDDVDDPGTTLPTGDRDQFLVALVSGSPNDDSIDGGDPLNDFHSSLYLLADDHRADPSAGFGIPANAPATAPGTNPTFMRLPLSQIERTRTIVFPNDDVETETRNFSKAARPLRAPMIRVTGVLDGGNQLDVEVYYVTYTIYEPGKANCDERWYDADTEEWIPDPGATYEVTFRLVVEGTDAFDFTSAYNLPSDYGDGFGASAALSSPVVEQVLCEGDNCGPKLNAPSTSPCDPNVDPPSVGGVQTIRTGSTELDGFSPLELQL</sequence>
<gene>
    <name evidence="1" type="ORF">PPSIR1_01739</name>
</gene>
<reference evidence="1 2" key="1">
    <citation type="submission" date="2007-06" db="EMBL/GenBank/DDBJ databases">
        <authorList>
            <person name="Shimkets L."/>
            <person name="Ferriera S."/>
            <person name="Johnson J."/>
            <person name="Kravitz S."/>
            <person name="Beeson K."/>
            <person name="Sutton G."/>
            <person name="Rogers Y.-H."/>
            <person name="Friedman R."/>
            <person name="Frazier M."/>
            <person name="Venter J.C."/>
        </authorList>
    </citation>
    <scope>NUCLEOTIDE SEQUENCE [LARGE SCALE GENOMIC DNA]</scope>
    <source>
        <strain evidence="1 2">SIR-1</strain>
    </source>
</reference>